<dbReference type="EMBL" id="BAABHJ010000040">
    <property type="protein sequence ID" value="GAA4618496.1"/>
    <property type="molecule type" value="Genomic_DNA"/>
</dbReference>
<dbReference type="RefSeq" id="WP_345366694.1">
    <property type="nucleotide sequence ID" value="NZ_BAABHJ010000040.1"/>
</dbReference>
<accession>A0ABP8TWX1</accession>
<sequence length="44" mass="5020">MGEYSCGLPYDLMTFKERDQVDAERTDAIRETVSSLPARPGTRR</sequence>
<evidence type="ECO:0000256" key="1">
    <source>
        <dbReference type="SAM" id="MobiDB-lite"/>
    </source>
</evidence>
<keyword evidence="3" id="KW-1185">Reference proteome</keyword>
<evidence type="ECO:0000313" key="2">
    <source>
        <dbReference type="EMBL" id="GAA4618496.1"/>
    </source>
</evidence>
<reference evidence="3" key="1">
    <citation type="journal article" date="2019" name="Int. J. Syst. Evol. Microbiol.">
        <title>The Global Catalogue of Microorganisms (GCM) 10K type strain sequencing project: providing services to taxonomists for standard genome sequencing and annotation.</title>
        <authorList>
            <consortium name="The Broad Institute Genomics Platform"/>
            <consortium name="The Broad Institute Genome Sequencing Center for Infectious Disease"/>
            <person name="Wu L."/>
            <person name="Ma J."/>
        </authorList>
    </citation>
    <scope>NUCLEOTIDE SEQUENCE [LARGE SCALE GENOMIC DNA]</scope>
    <source>
        <strain evidence="3">JCM 17938</strain>
    </source>
</reference>
<proteinExistence type="predicted"/>
<feature type="region of interest" description="Disordered" evidence="1">
    <location>
        <begin position="22"/>
        <end position="44"/>
    </location>
</feature>
<protein>
    <submittedName>
        <fullName evidence="2">Uncharacterized protein</fullName>
    </submittedName>
</protein>
<evidence type="ECO:0000313" key="3">
    <source>
        <dbReference type="Proteomes" id="UP001500212"/>
    </source>
</evidence>
<gene>
    <name evidence="2" type="ORF">GCM10023195_83160</name>
</gene>
<organism evidence="2 3">
    <name type="scientific">Actinoallomurus liliacearum</name>
    <dbReference type="NCBI Taxonomy" id="1080073"/>
    <lineage>
        <taxon>Bacteria</taxon>
        <taxon>Bacillati</taxon>
        <taxon>Actinomycetota</taxon>
        <taxon>Actinomycetes</taxon>
        <taxon>Streptosporangiales</taxon>
        <taxon>Thermomonosporaceae</taxon>
        <taxon>Actinoallomurus</taxon>
    </lineage>
</organism>
<dbReference type="Proteomes" id="UP001500212">
    <property type="component" value="Unassembled WGS sequence"/>
</dbReference>
<name>A0ABP8TWX1_9ACTN</name>
<comment type="caution">
    <text evidence="2">The sequence shown here is derived from an EMBL/GenBank/DDBJ whole genome shotgun (WGS) entry which is preliminary data.</text>
</comment>